<dbReference type="SUPFAM" id="SSF56784">
    <property type="entry name" value="HAD-like"/>
    <property type="match status" value="1"/>
</dbReference>
<evidence type="ECO:0000256" key="1">
    <source>
        <dbReference type="ARBA" id="ARBA00022801"/>
    </source>
</evidence>
<dbReference type="PANTHER" id="PTHR43316:SF3">
    <property type="entry name" value="HALOACID DEHALOGENASE, TYPE II (AFU_ORTHOLOGUE AFUA_2G07750)-RELATED"/>
    <property type="match status" value="1"/>
</dbReference>
<proteinExistence type="predicted"/>
<dbReference type="Pfam" id="PF00702">
    <property type="entry name" value="Hydrolase"/>
    <property type="match status" value="1"/>
</dbReference>
<sequence length="218" mass="24022">MSKFNRNLVSVILLDAYDTVVEIRDKRRPFRQLIQLGASQGRKPDVNDAALLMSQPVNLRQAADLLGIQLGDADYERLYNDLRAEIASITPFPEALSVLHSLRNRGFKVALCSNLVLDYAAPISAVLPFVFVAYALSFETRAIKPNRAIYASVCQRLQCAPSDVVMIGDSVKADVEGPREFGMQAFLLDRKLGFRSSDSIPSLSELLKILDDSSSTAA</sequence>
<evidence type="ECO:0000256" key="2">
    <source>
        <dbReference type="SAM" id="Phobius"/>
    </source>
</evidence>
<dbReference type="InterPro" id="IPR036412">
    <property type="entry name" value="HAD-like_sf"/>
</dbReference>
<dbReference type="Gene3D" id="3.40.50.1000">
    <property type="entry name" value="HAD superfamily/HAD-like"/>
    <property type="match status" value="1"/>
</dbReference>
<protein>
    <recommendedName>
        <fullName evidence="5">HAD family hydrolase</fullName>
    </recommendedName>
</protein>
<feature type="transmembrane region" description="Helical" evidence="2">
    <location>
        <begin position="119"/>
        <end position="137"/>
    </location>
</feature>
<dbReference type="Proteomes" id="UP000245820">
    <property type="component" value="Chromosome"/>
</dbReference>
<organism evidence="3 4">
    <name type="scientific">Massilia oculi</name>
    <dbReference type="NCBI Taxonomy" id="945844"/>
    <lineage>
        <taxon>Bacteria</taxon>
        <taxon>Pseudomonadati</taxon>
        <taxon>Pseudomonadota</taxon>
        <taxon>Betaproteobacteria</taxon>
        <taxon>Burkholderiales</taxon>
        <taxon>Oxalobacteraceae</taxon>
        <taxon>Telluria group</taxon>
        <taxon>Massilia</taxon>
    </lineage>
</organism>
<evidence type="ECO:0000313" key="4">
    <source>
        <dbReference type="Proteomes" id="UP000245820"/>
    </source>
</evidence>
<dbReference type="OrthoDB" id="264363at2"/>
<dbReference type="SFLD" id="SFLDS00003">
    <property type="entry name" value="Haloacid_Dehalogenase"/>
    <property type="match status" value="1"/>
</dbReference>
<dbReference type="InterPro" id="IPR051540">
    <property type="entry name" value="S-2-haloacid_dehalogenase"/>
</dbReference>
<keyword evidence="2" id="KW-0472">Membrane</keyword>
<reference evidence="3 4" key="1">
    <citation type="submission" date="2018-05" db="EMBL/GenBank/DDBJ databases">
        <title>Complete genome sequence of Massilia oculi sp. nov. CCUG 43427T (=DSM 26321T), the type strain of M. oculi, and comparison with genome sequences of other Massilia strains.</title>
        <authorList>
            <person name="Zhu B."/>
        </authorList>
    </citation>
    <scope>NUCLEOTIDE SEQUENCE [LARGE SCALE GENOMIC DNA]</scope>
    <source>
        <strain evidence="3 4">CCUG 43427</strain>
    </source>
</reference>
<name>A0A2S2DCM3_9BURK</name>
<accession>A0A2S2DCM3</accession>
<keyword evidence="1" id="KW-0378">Hydrolase</keyword>
<dbReference type="PANTHER" id="PTHR43316">
    <property type="entry name" value="HYDROLASE, HALOACID DELAHOGENASE-RELATED"/>
    <property type="match status" value="1"/>
</dbReference>
<dbReference type="NCBIfam" id="TIGR01549">
    <property type="entry name" value="HAD-SF-IA-v1"/>
    <property type="match status" value="1"/>
</dbReference>
<gene>
    <name evidence="3" type="ORF">DIR46_00525</name>
</gene>
<keyword evidence="2" id="KW-1133">Transmembrane helix</keyword>
<dbReference type="InterPro" id="IPR023214">
    <property type="entry name" value="HAD_sf"/>
</dbReference>
<dbReference type="SFLD" id="SFLDG01129">
    <property type="entry name" value="C1.5:_HAD__Beta-PGM__Phosphata"/>
    <property type="match status" value="1"/>
</dbReference>
<dbReference type="AlphaFoldDB" id="A0A2S2DCM3"/>
<evidence type="ECO:0008006" key="5">
    <source>
        <dbReference type="Google" id="ProtNLM"/>
    </source>
</evidence>
<dbReference type="InterPro" id="IPR006439">
    <property type="entry name" value="HAD-SF_hydro_IA"/>
</dbReference>
<dbReference type="GO" id="GO:0016787">
    <property type="term" value="F:hydrolase activity"/>
    <property type="evidence" value="ECO:0007669"/>
    <property type="project" value="UniProtKB-KW"/>
</dbReference>
<keyword evidence="4" id="KW-1185">Reference proteome</keyword>
<dbReference type="KEGG" id="mtim:DIR46_00525"/>
<dbReference type="RefSeq" id="WP_109343498.1">
    <property type="nucleotide sequence ID" value="NZ_CP029343.1"/>
</dbReference>
<dbReference type="EMBL" id="CP029343">
    <property type="protein sequence ID" value="AWL03090.1"/>
    <property type="molecule type" value="Genomic_DNA"/>
</dbReference>
<keyword evidence="2" id="KW-0812">Transmembrane</keyword>
<evidence type="ECO:0000313" key="3">
    <source>
        <dbReference type="EMBL" id="AWL03090.1"/>
    </source>
</evidence>